<dbReference type="EMBL" id="JADBEG010000001">
    <property type="protein sequence ID" value="MBE1501821.1"/>
    <property type="molecule type" value="Genomic_DNA"/>
</dbReference>
<protein>
    <submittedName>
        <fullName evidence="1">Acyl-CoA thioester hydrolase</fullName>
        <ecNumber evidence="1">3.1.2.-</ecNumber>
    </submittedName>
</protein>
<dbReference type="Gene3D" id="3.10.129.10">
    <property type="entry name" value="Hotdog Thioesterase"/>
    <property type="match status" value="1"/>
</dbReference>
<name>A0ABR9IF73_9PSEU</name>
<dbReference type="InterPro" id="IPR029069">
    <property type="entry name" value="HotDog_dom_sf"/>
</dbReference>
<dbReference type="RefSeq" id="WP_086865203.1">
    <property type="nucleotide sequence ID" value="NZ_JADBEG010000001.1"/>
</dbReference>
<dbReference type="SUPFAM" id="SSF54637">
    <property type="entry name" value="Thioesterase/thiol ester dehydrase-isomerase"/>
    <property type="match status" value="1"/>
</dbReference>
<reference evidence="1 2" key="1">
    <citation type="submission" date="2020-10" db="EMBL/GenBank/DDBJ databases">
        <title>Sequencing the genomes of 1000 actinobacteria strains.</title>
        <authorList>
            <person name="Klenk H.-P."/>
        </authorList>
    </citation>
    <scope>NUCLEOTIDE SEQUENCE [LARGE SCALE GENOMIC DNA]</scope>
    <source>
        <strain evidence="1 2">DSM 44653</strain>
    </source>
</reference>
<comment type="caution">
    <text evidence="1">The sequence shown here is derived from an EMBL/GenBank/DDBJ whole genome shotgun (WGS) entry which is preliminary data.</text>
</comment>
<organism evidence="1 2">
    <name type="scientific">Amycolatopsis lexingtonensis</name>
    <dbReference type="NCBI Taxonomy" id="218822"/>
    <lineage>
        <taxon>Bacteria</taxon>
        <taxon>Bacillati</taxon>
        <taxon>Actinomycetota</taxon>
        <taxon>Actinomycetes</taxon>
        <taxon>Pseudonocardiales</taxon>
        <taxon>Pseudonocardiaceae</taxon>
        <taxon>Amycolatopsis</taxon>
    </lineage>
</organism>
<dbReference type="EC" id="3.1.2.-" evidence="1"/>
<dbReference type="GO" id="GO:0016787">
    <property type="term" value="F:hydrolase activity"/>
    <property type="evidence" value="ECO:0007669"/>
    <property type="project" value="UniProtKB-KW"/>
</dbReference>
<dbReference type="Proteomes" id="UP000631670">
    <property type="component" value="Unassembled WGS sequence"/>
</dbReference>
<keyword evidence="1" id="KW-0378">Hydrolase</keyword>
<dbReference type="Pfam" id="PF13279">
    <property type="entry name" value="4HBT_2"/>
    <property type="match status" value="1"/>
</dbReference>
<dbReference type="CDD" id="cd00586">
    <property type="entry name" value="4HBT"/>
    <property type="match status" value="1"/>
</dbReference>
<sequence length="137" mass="15318">MVKPSFTFKPRFYEIDGQGVMFNMWYLGYVDEAIDVFFVDQGLPYAEWRDLGFDVHVVHAELDWSAGVRARDFTEILVSTSRIGGKSFTLDFAFRRNGEIACTGCIVYAVVSTDGHGTIPLPGRLVEALGEVQSLRG</sequence>
<evidence type="ECO:0000313" key="2">
    <source>
        <dbReference type="Proteomes" id="UP000631670"/>
    </source>
</evidence>
<keyword evidence="2" id="KW-1185">Reference proteome</keyword>
<proteinExistence type="predicted"/>
<gene>
    <name evidence="1" type="ORF">H4696_008921</name>
</gene>
<evidence type="ECO:0000313" key="1">
    <source>
        <dbReference type="EMBL" id="MBE1501821.1"/>
    </source>
</evidence>
<accession>A0ABR9IF73</accession>